<reference evidence="3" key="1">
    <citation type="submission" date="2018-04" db="EMBL/GenBank/DDBJ databases">
        <title>Transcriptome of Schizaphis graminum biotype I.</title>
        <authorList>
            <person name="Scully E.D."/>
            <person name="Geib S.M."/>
            <person name="Palmer N.A."/>
            <person name="Koch K."/>
            <person name="Bradshaw J."/>
            <person name="Heng-Moss T."/>
            <person name="Sarath G."/>
        </authorList>
    </citation>
    <scope>NUCLEOTIDE SEQUENCE</scope>
</reference>
<feature type="region of interest" description="Disordered" evidence="1">
    <location>
        <begin position="58"/>
        <end position="81"/>
    </location>
</feature>
<organism evidence="3">
    <name type="scientific">Schizaphis graminum</name>
    <name type="common">Green bug aphid</name>
    <dbReference type="NCBI Taxonomy" id="13262"/>
    <lineage>
        <taxon>Eukaryota</taxon>
        <taxon>Metazoa</taxon>
        <taxon>Ecdysozoa</taxon>
        <taxon>Arthropoda</taxon>
        <taxon>Hexapoda</taxon>
        <taxon>Insecta</taxon>
        <taxon>Pterygota</taxon>
        <taxon>Neoptera</taxon>
        <taxon>Paraneoptera</taxon>
        <taxon>Hemiptera</taxon>
        <taxon>Sternorrhyncha</taxon>
        <taxon>Aphidomorpha</taxon>
        <taxon>Aphidoidea</taxon>
        <taxon>Aphididae</taxon>
        <taxon>Aphidini</taxon>
        <taxon>Schizaphis</taxon>
    </lineage>
</organism>
<name>A0A2S2NZQ5_SCHGA</name>
<evidence type="ECO:0000256" key="1">
    <source>
        <dbReference type="SAM" id="MobiDB-lite"/>
    </source>
</evidence>
<dbReference type="EMBL" id="GGMR01009995">
    <property type="protein sequence ID" value="MBY22614.1"/>
    <property type="molecule type" value="Transcribed_RNA"/>
</dbReference>
<protein>
    <submittedName>
        <fullName evidence="3">Uncharacterized protein</fullName>
    </submittedName>
</protein>
<dbReference type="AlphaFoldDB" id="A0A2S2NZQ5"/>
<sequence>MYASVCVFALVSVYKRIGCRTSLQSRATVDEVRERRSARRRFRRLIAPERRLIEERINRATDGRSPTATPHLDRTRSRTQTRTNTRIHASFFFPLSRIYIYILYYSTLHARTGNIYIYYFFHHRRRNFTLP</sequence>
<proteinExistence type="predicted"/>
<feature type="transmembrane region" description="Helical" evidence="2">
    <location>
        <begin position="98"/>
        <end position="121"/>
    </location>
</feature>
<keyword evidence="2" id="KW-0812">Transmembrane</keyword>
<evidence type="ECO:0000256" key="2">
    <source>
        <dbReference type="SAM" id="Phobius"/>
    </source>
</evidence>
<keyword evidence="2" id="KW-1133">Transmembrane helix</keyword>
<keyword evidence="2" id="KW-0472">Membrane</keyword>
<accession>A0A2S2NZQ5</accession>
<gene>
    <name evidence="3" type="ORF">g.55520</name>
</gene>
<evidence type="ECO:0000313" key="3">
    <source>
        <dbReference type="EMBL" id="MBY22614.1"/>
    </source>
</evidence>